<dbReference type="EMBL" id="JBHUEQ010000015">
    <property type="protein sequence ID" value="MFD1745553.1"/>
    <property type="molecule type" value="Genomic_DNA"/>
</dbReference>
<feature type="transmembrane region" description="Helical" evidence="1">
    <location>
        <begin position="86"/>
        <end position="108"/>
    </location>
</feature>
<dbReference type="Proteomes" id="UP001597322">
    <property type="component" value="Unassembled WGS sequence"/>
</dbReference>
<feature type="transmembrane region" description="Helical" evidence="1">
    <location>
        <begin position="237"/>
        <end position="256"/>
    </location>
</feature>
<evidence type="ECO:0000313" key="3">
    <source>
        <dbReference type="Proteomes" id="UP001597322"/>
    </source>
</evidence>
<reference evidence="3" key="1">
    <citation type="journal article" date="2019" name="Int. J. Syst. Evol. Microbiol.">
        <title>The Global Catalogue of Microorganisms (GCM) 10K type strain sequencing project: providing services to taxonomists for standard genome sequencing and annotation.</title>
        <authorList>
            <consortium name="The Broad Institute Genomics Platform"/>
            <consortium name="The Broad Institute Genome Sequencing Center for Infectious Disease"/>
            <person name="Wu L."/>
            <person name="Ma J."/>
        </authorList>
    </citation>
    <scope>NUCLEOTIDE SEQUENCE [LARGE SCALE GENOMIC DNA]</scope>
    <source>
        <strain evidence="3">CG52</strain>
    </source>
</reference>
<evidence type="ECO:0000256" key="1">
    <source>
        <dbReference type="SAM" id="Phobius"/>
    </source>
</evidence>
<keyword evidence="1" id="KW-0812">Transmembrane</keyword>
<accession>A0ABW4M288</accession>
<name>A0ABW4M288_9HYPH</name>
<comment type="caution">
    <text evidence="2">The sequence shown here is derived from an EMBL/GenBank/DDBJ whole genome shotgun (WGS) entry which is preliminary data.</text>
</comment>
<proteinExistence type="predicted"/>
<feature type="transmembrane region" description="Helical" evidence="1">
    <location>
        <begin position="195"/>
        <end position="217"/>
    </location>
</feature>
<feature type="transmembrane region" description="Helical" evidence="1">
    <location>
        <begin position="268"/>
        <end position="288"/>
    </location>
</feature>
<evidence type="ECO:0000313" key="2">
    <source>
        <dbReference type="EMBL" id="MFD1745553.1"/>
    </source>
</evidence>
<dbReference type="InterPro" id="IPR024464">
    <property type="entry name" value="DUF2391"/>
</dbReference>
<organism evidence="2 3">
    <name type="scientific">Rhizobium helianthi</name>
    <dbReference type="NCBI Taxonomy" id="1132695"/>
    <lineage>
        <taxon>Bacteria</taxon>
        <taxon>Pseudomonadati</taxon>
        <taxon>Pseudomonadota</taxon>
        <taxon>Alphaproteobacteria</taxon>
        <taxon>Hyphomicrobiales</taxon>
        <taxon>Rhizobiaceae</taxon>
        <taxon>Rhizobium/Agrobacterium group</taxon>
        <taxon>Rhizobium</taxon>
    </lineage>
</organism>
<gene>
    <name evidence="2" type="ORF">ACFSE1_08790</name>
</gene>
<feature type="transmembrane region" description="Helical" evidence="1">
    <location>
        <begin position="166"/>
        <end position="183"/>
    </location>
</feature>
<dbReference type="InterPro" id="IPR013416">
    <property type="entry name" value="CHP02587_IM"/>
</dbReference>
<keyword evidence="3" id="KW-1185">Reference proteome</keyword>
<dbReference type="Pfam" id="PF09622">
    <property type="entry name" value="DUF2391"/>
    <property type="match status" value="1"/>
</dbReference>
<protein>
    <submittedName>
        <fullName evidence="2">TIGR02587 family membrane protein</fullName>
    </submittedName>
</protein>
<dbReference type="NCBIfam" id="TIGR02587">
    <property type="entry name" value="TIGR02587 family membrane protein"/>
    <property type="match status" value="1"/>
</dbReference>
<dbReference type="RefSeq" id="WP_377399432.1">
    <property type="nucleotide sequence ID" value="NZ_JBHUEQ010000015.1"/>
</dbReference>
<feature type="transmembrane region" description="Helical" evidence="1">
    <location>
        <begin position="21"/>
        <end position="48"/>
    </location>
</feature>
<keyword evidence="1" id="KW-1133">Transmembrane helix</keyword>
<sequence>MARTDTSRNHLRLRNRKFAVGLLRGAAGALIFGIPMLMTMELWFLGFYMERERLLLLLVINIPMLVLIAHRIGFEPTFTWREAVRDAFIAYGLGIITSALVLGLLGVLSHDQSAPELLGKIALQAVPASLGAMLGRSQLGGRDDNEDEHQNDPATQELSTGYGGELFLMAVGALFLNLNIAPTEEIIAISFKMSFWHGLAAVLVSVMLMHGFVYAVAFRGAHSLTPEVPMWHALVRFTLPGYVVTSAISLYVLWTFGRLDDVTITQALMFMIVLNFPGAIGAAAARLIL</sequence>
<feature type="transmembrane region" description="Helical" evidence="1">
    <location>
        <begin position="54"/>
        <end position="74"/>
    </location>
</feature>
<keyword evidence="1" id="KW-0472">Membrane</keyword>